<proteinExistence type="inferred from homology"/>
<evidence type="ECO:0000256" key="11">
    <source>
        <dbReference type="HAMAP-Rule" id="MF_00276"/>
    </source>
</evidence>
<comment type="subcellular location">
    <subcellularLocation>
        <location evidence="11">Cell membrane</location>
        <topology evidence="11">Single-pass membrane protein</topology>
    </subcellularLocation>
</comment>
<dbReference type="PANTHER" id="PTHR30042:SF2">
    <property type="entry name" value="POTASSIUM-TRANSPORTING ATPASE KDPC SUBUNIT"/>
    <property type="match status" value="1"/>
</dbReference>
<keyword evidence="2 11" id="KW-1003">Cell membrane</keyword>
<dbReference type="PANTHER" id="PTHR30042">
    <property type="entry name" value="POTASSIUM-TRANSPORTING ATPASE C CHAIN"/>
    <property type="match status" value="1"/>
</dbReference>
<evidence type="ECO:0000256" key="2">
    <source>
        <dbReference type="ARBA" id="ARBA00022475"/>
    </source>
</evidence>
<keyword evidence="1 11" id="KW-0813">Transport</keyword>
<name>A0ABP5M5B0_9ACTN</name>
<feature type="region of interest" description="Disordered" evidence="12">
    <location>
        <begin position="81"/>
        <end position="103"/>
    </location>
</feature>
<keyword evidence="7 11" id="KW-0630">Potassium</keyword>
<dbReference type="EMBL" id="BAAAMR010000123">
    <property type="protein sequence ID" value="GAA2164935.1"/>
    <property type="molecule type" value="Genomic_DNA"/>
</dbReference>
<gene>
    <name evidence="11" type="primary">kdpC</name>
    <name evidence="13" type="ORF">GCM10009727_83060</name>
</gene>
<organism evidence="13 14">
    <name type="scientific">Actinomadura napierensis</name>
    <dbReference type="NCBI Taxonomy" id="267854"/>
    <lineage>
        <taxon>Bacteria</taxon>
        <taxon>Bacillati</taxon>
        <taxon>Actinomycetota</taxon>
        <taxon>Actinomycetes</taxon>
        <taxon>Streptosporangiales</taxon>
        <taxon>Thermomonosporaceae</taxon>
        <taxon>Actinomadura</taxon>
    </lineage>
</organism>
<keyword evidence="10 11" id="KW-0472">Membrane</keyword>
<keyword evidence="3 11" id="KW-0633">Potassium transport</keyword>
<evidence type="ECO:0000256" key="12">
    <source>
        <dbReference type="SAM" id="MobiDB-lite"/>
    </source>
</evidence>
<keyword evidence="8 11" id="KW-1133">Transmembrane helix</keyword>
<keyword evidence="6 11" id="KW-0067">ATP-binding</keyword>
<evidence type="ECO:0000256" key="10">
    <source>
        <dbReference type="ARBA" id="ARBA00023136"/>
    </source>
</evidence>
<accession>A0ABP5M5B0</accession>
<evidence type="ECO:0000256" key="4">
    <source>
        <dbReference type="ARBA" id="ARBA00022692"/>
    </source>
</evidence>
<dbReference type="InterPro" id="IPR003820">
    <property type="entry name" value="KdpC"/>
</dbReference>
<dbReference type="RefSeq" id="WP_344281249.1">
    <property type="nucleotide sequence ID" value="NZ_BAAAMR010000123.1"/>
</dbReference>
<evidence type="ECO:0000256" key="9">
    <source>
        <dbReference type="ARBA" id="ARBA00023065"/>
    </source>
</evidence>
<evidence type="ECO:0000256" key="7">
    <source>
        <dbReference type="ARBA" id="ARBA00022958"/>
    </source>
</evidence>
<evidence type="ECO:0000313" key="13">
    <source>
        <dbReference type="EMBL" id="GAA2164935.1"/>
    </source>
</evidence>
<evidence type="ECO:0000256" key="6">
    <source>
        <dbReference type="ARBA" id="ARBA00022840"/>
    </source>
</evidence>
<keyword evidence="14" id="KW-1185">Reference proteome</keyword>
<reference evidence="14" key="1">
    <citation type="journal article" date="2019" name="Int. J. Syst. Evol. Microbiol.">
        <title>The Global Catalogue of Microorganisms (GCM) 10K type strain sequencing project: providing services to taxonomists for standard genome sequencing and annotation.</title>
        <authorList>
            <consortium name="The Broad Institute Genomics Platform"/>
            <consortium name="The Broad Institute Genome Sequencing Center for Infectious Disease"/>
            <person name="Wu L."/>
            <person name="Ma J."/>
        </authorList>
    </citation>
    <scope>NUCLEOTIDE SEQUENCE [LARGE SCALE GENOMIC DNA]</scope>
    <source>
        <strain evidence="14">JCM 13850</strain>
    </source>
</reference>
<evidence type="ECO:0000256" key="1">
    <source>
        <dbReference type="ARBA" id="ARBA00022448"/>
    </source>
</evidence>
<protein>
    <recommendedName>
        <fullName evidence="11">Potassium-transporting ATPase KdpC subunit</fullName>
    </recommendedName>
    <alternativeName>
        <fullName evidence="11">ATP phosphohydrolase [potassium-transporting] C chain</fullName>
    </alternativeName>
    <alternativeName>
        <fullName evidence="11">Potassium-binding and translocating subunit C</fullName>
    </alternativeName>
    <alternativeName>
        <fullName evidence="11">Potassium-translocating ATPase C chain</fullName>
    </alternativeName>
</protein>
<keyword evidence="9 11" id="KW-0406">Ion transport</keyword>
<comment type="subunit">
    <text evidence="11">The system is composed of three essential subunits: KdpA, KdpB and KdpC.</text>
</comment>
<comment type="function">
    <text evidence="11">Part of the high-affinity ATP-driven potassium transport (or Kdp) system, which catalyzes the hydrolysis of ATP coupled with the electrogenic transport of potassium into the cytoplasm. This subunit acts as a catalytic chaperone that increases the ATP-binding affinity of the ATP-hydrolyzing subunit KdpB by the formation of a transient KdpB/KdpC/ATP ternary complex.</text>
</comment>
<evidence type="ECO:0000256" key="3">
    <source>
        <dbReference type="ARBA" id="ARBA00022538"/>
    </source>
</evidence>
<evidence type="ECO:0000256" key="8">
    <source>
        <dbReference type="ARBA" id="ARBA00022989"/>
    </source>
</evidence>
<evidence type="ECO:0000313" key="14">
    <source>
        <dbReference type="Proteomes" id="UP001501020"/>
    </source>
</evidence>
<dbReference type="Pfam" id="PF02669">
    <property type="entry name" value="KdpC"/>
    <property type="match status" value="2"/>
</dbReference>
<dbReference type="Proteomes" id="UP001501020">
    <property type="component" value="Unassembled WGS sequence"/>
</dbReference>
<keyword evidence="5 11" id="KW-0547">Nucleotide-binding</keyword>
<comment type="similarity">
    <text evidence="11">Belongs to the KdpC family.</text>
</comment>
<dbReference type="HAMAP" id="MF_00276">
    <property type="entry name" value="KdpC"/>
    <property type="match status" value="1"/>
</dbReference>
<keyword evidence="4 11" id="KW-0812">Transmembrane</keyword>
<evidence type="ECO:0000256" key="5">
    <source>
        <dbReference type="ARBA" id="ARBA00022741"/>
    </source>
</evidence>
<sequence>MGMFQNLLRRHAAALRALLVLTAVCGVLYPLAVTAIAQLPGLKAKADGSYVSADGRRVGSALIGQSFTDAQGRPLKQYFQSRPSAAGDGYDPTSSGASNLGPENIVDTKGGPSLLSQVCARSKAVGELEGVDGRRPYCTPGGAGAVLSVFGPRDAAGTVAHPTRVISVNEPCPATPFRSEYRGVRVQCAAAGQDYRESVIVPVRGNAPARPVVPSDAVTASGSGLDSGISPAYARLQAPRVARVRGLPAAEVARLIDANTTGRAAGFMGDPAVNVLKLNIALDETAPVRG</sequence>
<comment type="caution">
    <text evidence="13">The sequence shown here is derived from an EMBL/GenBank/DDBJ whole genome shotgun (WGS) entry which is preliminary data.</text>
</comment>